<gene>
    <name evidence="1" type="ORF">CDEB00056_LOCUS14490</name>
</gene>
<evidence type="ECO:0008006" key="2">
    <source>
        <dbReference type="Google" id="ProtNLM"/>
    </source>
</evidence>
<dbReference type="EMBL" id="HBIO01018836">
    <property type="protein sequence ID" value="CAE0469637.1"/>
    <property type="molecule type" value="Transcribed_RNA"/>
</dbReference>
<dbReference type="Gene3D" id="3.40.50.300">
    <property type="entry name" value="P-loop containing nucleotide triphosphate hydrolases"/>
    <property type="match status" value="1"/>
</dbReference>
<dbReference type="SUPFAM" id="SSF52540">
    <property type="entry name" value="P-loop containing nucleoside triphosphate hydrolases"/>
    <property type="match status" value="1"/>
</dbReference>
<dbReference type="InterPro" id="IPR027417">
    <property type="entry name" value="P-loop_NTPase"/>
</dbReference>
<reference evidence="1" key="1">
    <citation type="submission" date="2021-01" db="EMBL/GenBank/DDBJ databases">
        <authorList>
            <person name="Corre E."/>
            <person name="Pelletier E."/>
            <person name="Niang G."/>
            <person name="Scheremetjew M."/>
            <person name="Finn R."/>
            <person name="Kale V."/>
            <person name="Holt S."/>
            <person name="Cochrane G."/>
            <person name="Meng A."/>
            <person name="Brown T."/>
            <person name="Cohen L."/>
        </authorList>
    </citation>
    <scope>NUCLEOTIDE SEQUENCE</scope>
    <source>
        <strain evidence="1">MM31A-1</strain>
    </source>
</reference>
<name>A0A7S3Q9B2_9STRA</name>
<dbReference type="AlphaFoldDB" id="A0A7S3Q9B2"/>
<sequence>MESIHYRPPTHRNRDLDFVLAFFFCFFVLFEAREYLKEEEILERAEEDVIIDSQPDYSTLINEKDKDDGDGDGNGDVQMIDTRDSIAVNWDHIIQSKANSCELIQEWKVAPLPVVFMALGRTGSSITWSTVAKIMGDADPKKAIEITGRINEESVEFFTGIPHPLVESWPSDYICDLQHNFTSANLGNEGGVDGDGDSDYDGGGIVGFQWKPYIKTFHTENASSGFKDMANHRIPVIYQTRNPINRRLSNMRHSGHGGDVPAHCDKGDDECMQEQFKFSQQFEFFVGKELKQWLAQDEKHHKMILDGLVNMNVEYIHVTYEELYENENNCVDGWSKIFRLLGLDDKTLDNLTLEEVQSHFGMAKTSSKTHKDLMSNYDEVKKTLVGTEFYDLLN</sequence>
<protein>
    <recommendedName>
        <fullName evidence="2">Sulfotransferase domain-containing protein</fullName>
    </recommendedName>
</protein>
<accession>A0A7S3Q9B2</accession>
<proteinExistence type="predicted"/>
<organism evidence="1">
    <name type="scientific">Chaetoceros debilis</name>
    <dbReference type="NCBI Taxonomy" id="122233"/>
    <lineage>
        <taxon>Eukaryota</taxon>
        <taxon>Sar</taxon>
        <taxon>Stramenopiles</taxon>
        <taxon>Ochrophyta</taxon>
        <taxon>Bacillariophyta</taxon>
        <taxon>Coscinodiscophyceae</taxon>
        <taxon>Chaetocerotophycidae</taxon>
        <taxon>Chaetocerotales</taxon>
        <taxon>Chaetocerotaceae</taxon>
        <taxon>Chaetoceros</taxon>
    </lineage>
</organism>
<evidence type="ECO:0000313" key="1">
    <source>
        <dbReference type="EMBL" id="CAE0469637.1"/>
    </source>
</evidence>